<evidence type="ECO:0000313" key="3">
    <source>
        <dbReference type="Proteomes" id="UP000269793"/>
    </source>
</evidence>
<feature type="domain" description="Sm" evidence="1">
    <location>
        <begin position="1"/>
        <end position="75"/>
    </location>
</feature>
<dbReference type="STRING" id="425264.A0A3G2S6A8"/>
<dbReference type="CDD" id="cd06168">
    <property type="entry name" value="LSMD1"/>
    <property type="match status" value="1"/>
</dbReference>
<evidence type="ECO:0000259" key="1">
    <source>
        <dbReference type="PROSITE" id="PS52002"/>
    </source>
</evidence>
<dbReference type="Pfam" id="PF01423">
    <property type="entry name" value="LSM"/>
    <property type="match status" value="1"/>
</dbReference>
<dbReference type="InterPro" id="IPR001163">
    <property type="entry name" value="Sm_dom_euk/arc"/>
</dbReference>
<dbReference type="Gene3D" id="2.30.30.100">
    <property type="match status" value="1"/>
</dbReference>
<dbReference type="Proteomes" id="UP000269793">
    <property type="component" value="Chromosome IV"/>
</dbReference>
<proteinExistence type="predicted"/>
<dbReference type="AlphaFoldDB" id="A0A3G2S6A8"/>
<dbReference type="InterPro" id="IPR034110">
    <property type="entry name" value="LSMD1_Sm"/>
</dbReference>
<organism evidence="2 3">
    <name type="scientific">Malassezia restricta (strain ATCC 96810 / NBRC 103918 / CBS 7877)</name>
    <name type="common">Seborrheic dermatitis infection agent</name>
    <dbReference type="NCBI Taxonomy" id="425264"/>
    <lineage>
        <taxon>Eukaryota</taxon>
        <taxon>Fungi</taxon>
        <taxon>Dikarya</taxon>
        <taxon>Basidiomycota</taxon>
        <taxon>Ustilaginomycotina</taxon>
        <taxon>Malasseziomycetes</taxon>
        <taxon>Malasseziales</taxon>
        <taxon>Malasseziaceae</taxon>
        <taxon>Malassezia</taxon>
    </lineage>
</organism>
<reference evidence="2 3" key="1">
    <citation type="submission" date="2018-10" db="EMBL/GenBank/DDBJ databases">
        <title>Complete genome sequence of Malassezia restricta CBS 7877.</title>
        <authorList>
            <person name="Morand S.C."/>
            <person name="Bertignac M."/>
            <person name="Iltis A."/>
            <person name="Kolder I."/>
            <person name="Pirovano W."/>
            <person name="Jourdain R."/>
            <person name="Clavaud C."/>
        </authorList>
    </citation>
    <scope>NUCLEOTIDE SEQUENCE [LARGE SCALE GENOMIC DNA]</scope>
    <source>
        <strain evidence="2 3">CBS 7877</strain>
    </source>
</reference>
<sequence length="79" mass="8741">MAAFLRRDVYIELDDGRRAIRGVLVCVDREGNAILQEATEHVVGAAQPGPRAERVMPLVMIPGRHIVRVATKEVSSLYT</sequence>
<keyword evidence="3" id="KW-1185">Reference proteome</keyword>
<gene>
    <name evidence="2" type="ORF">DNF11_2664</name>
</gene>
<dbReference type="GO" id="GO:0031417">
    <property type="term" value="C:NatC complex"/>
    <property type="evidence" value="ECO:0007669"/>
    <property type="project" value="InterPro"/>
</dbReference>
<dbReference type="OrthoDB" id="368909at2759"/>
<evidence type="ECO:0000313" key="2">
    <source>
        <dbReference type="EMBL" id="AYO43614.1"/>
    </source>
</evidence>
<dbReference type="PROSITE" id="PS52002">
    <property type="entry name" value="SM"/>
    <property type="match status" value="1"/>
</dbReference>
<dbReference type="GO" id="GO:0003723">
    <property type="term" value="F:RNA binding"/>
    <property type="evidence" value="ECO:0007669"/>
    <property type="project" value="InterPro"/>
</dbReference>
<dbReference type="VEuPathDB" id="FungiDB:DNF11_2664"/>
<dbReference type="SUPFAM" id="SSF50182">
    <property type="entry name" value="Sm-like ribonucleoproteins"/>
    <property type="match status" value="1"/>
</dbReference>
<accession>A0A3G2S6A8</accession>
<protein>
    <recommendedName>
        <fullName evidence="1">Sm domain-containing protein</fullName>
    </recommendedName>
</protein>
<dbReference type="InterPro" id="IPR047575">
    <property type="entry name" value="Sm"/>
</dbReference>
<dbReference type="SMART" id="SM00651">
    <property type="entry name" value="Sm"/>
    <property type="match status" value="1"/>
</dbReference>
<name>A0A3G2S6A8_MALR7</name>
<dbReference type="InterPro" id="IPR010920">
    <property type="entry name" value="LSM_dom_sf"/>
</dbReference>
<dbReference type="EMBL" id="CP033151">
    <property type="protein sequence ID" value="AYO43614.1"/>
    <property type="molecule type" value="Genomic_DNA"/>
</dbReference>